<feature type="transmembrane region" description="Helical" evidence="9">
    <location>
        <begin position="76"/>
        <end position="101"/>
    </location>
</feature>
<evidence type="ECO:0000256" key="5">
    <source>
        <dbReference type="ARBA" id="ARBA00022741"/>
    </source>
</evidence>
<keyword evidence="7 9" id="KW-1133">Transmembrane helix</keyword>
<reference evidence="13" key="1">
    <citation type="submission" date="2011-05" db="EMBL/GenBank/DDBJ databases">
        <title>Complete sequence of Desulfotomaculum ruminis DSM 2154.</title>
        <authorList>
            <person name="Lucas S."/>
            <person name="Copeland A."/>
            <person name="Lapidus A."/>
            <person name="Cheng J.-F."/>
            <person name="Goodwin L."/>
            <person name="Pitluck S."/>
            <person name="Lu M."/>
            <person name="Detter J.C."/>
            <person name="Han C."/>
            <person name="Tapia R."/>
            <person name="Land M."/>
            <person name="Hauser L."/>
            <person name="Kyrpides N."/>
            <person name="Ivanova N."/>
            <person name="Mikhailova N."/>
            <person name="Pagani I."/>
            <person name="Stams A.J.M."/>
            <person name="Plugge C.M."/>
            <person name="Muyzer G."/>
            <person name="Kuever J."/>
            <person name="Parshina S.N."/>
            <person name="Ivanova A.E."/>
            <person name="Nazina T.N."/>
            <person name="Brambilla E."/>
            <person name="Spring S."/>
            <person name="Klenk H.-P."/>
            <person name="Woyke T."/>
        </authorList>
    </citation>
    <scope>NUCLEOTIDE SEQUENCE [LARGE SCALE GENOMIC DNA]</scope>
    <source>
        <strain evidence="13">ATCC 23193 / DSM 2154 / NCIB 8452 / DL</strain>
    </source>
</reference>
<dbReference type="Gene3D" id="3.40.50.300">
    <property type="entry name" value="P-loop containing nucleotide triphosphate hydrolases"/>
    <property type="match status" value="1"/>
</dbReference>
<evidence type="ECO:0000256" key="8">
    <source>
        <dbReference type="ARBA" id="ARBA00023136"/>
    </source>
</evidence>
<evidence type="ECO:0000313" key="13">
    <source>
        <dbReference type="Proteomes" id="UP000009234"/>
    </source>
</evidence>
<dbReference type="AlphaFoldDB" id="F6DSK2"/>
<feature type="transmembrane region" description="Helical" evidence="9">
    <location>
        <begin position="36"/>
        <end position="56"/>
    </location>
</feature>
<keyword evidence="3" id="KW-1003">Cell membrane</keyword>
<dbReference type="Pfam" id="PF00664">
    <property type="entry name" value="ABC_membrane"/>
    <property type="match status" value="1"/>
</dbReference>
<dbReference type="InterPro" id="IPR027417">
    <property type="entry name" value="P-loop_NTPase"/>
</dbReference>
<comment type="subcellular location">
    <subcellularLocation>
        <location evidence="1">Cell membrane</location>
        <topology evidence="1">Multi-pass membrane protein</topology>
    </subcellularLocation>
</comment>
<dbReference type="GO" id="GO:0005886">
    <property type="term" value="C:plasma membrane"/>
    <property type="evidence" value="ECO:0007669"/>
    <property type="project" value="UniProtKB-SubCell"/>
</dbReference>
<dbReference type="STRING" id="696281.Desru_2878"/>
<feature type="transmembrane region" description="Helical" evidence="9">
    <location>
        <begin position="180"/>
        <end position="199"/>
    </location>
</feature>
<feature type="transmembrane region" description="Helical" evidence="9">
    <location>
        <begin position="154"/>
        <end position="174"/>
    </location>
</feature>
<dbReference type="GO" id="GO:0016887">
    <property type="term" value="F:ATP hydrolysis activity"/>
    <property type="evidence" value="ECO:0007669"/>
    <property type="project" value="InterPro"/>
</dbReference>
<evidence type="ECO:0000256" key="3">
    <source>
        <dbReference type="ARBA" id="ARBA00022475"/>
    </source>
</evidence>
<dbReference type="eggNOG" id="COG1132">
    <property type="taxonomic scope" value="Bacteria"/>
</dbReference>
<dbReference type="KEGG" id="dru:Desru_2878"/>
<dbReference type="FunFam" id="3.40.50.300:FF:000854">
    <property type="entry name" value="Multidrug ABC transporter ATP-binding protein"/>
    <property type="match status" value="1"/>
</dbReference>
<dbReference type="InterPro" id="IPR036640">
    <property type="entry name" value="ABC1_TM_sf"/>
</dbReference>
<dbReference type="InterPro" id="IPR003439">
    <property type="entry name" value="ABC_transporter-like_ATP-bd"/>
</dbReference>
<dbReference type="InterPro" id="IPR003593">
    <property type="entry name" value="AAA+_ATPase"/>
</dbReference>
<evidence type="ECO:0000259" key="11">
    <source>
        <dbReference type="PROSITE" id="PS50929"/>
    </source>
</evidence>
<dbReference type="SUPFAM" id="SSF90123">
    <property type="entry name" value="ABC transporter transmembrane region"/>
    <property type="match status" value="1"/>
</dbReference>
<dbReference type="PANTHER" id="PTHR43394">
    <property type="entry name" value="ATP-DEPENDENT PERMEASE MDL1, MITOCHONDRIAL"/>
    <property type="match status" value="1"/>
</dbReference>
<feature type="domain" description="ABC transmembrane type-1" evidence="11">
    <location>
        <begin position="41"/>
        <end position="323"/>
    </location>
</feature>
<evidence type="ECO:0000256" key="9">
    <source>
        <dbReference type="SAM" id="Phobius"/>
    </source>
</evidence>
<dbReference type="InterPro" id="IPR039421">
    <property type="entry name" value="Type_1_exporter"/>
</dbReference>
<dbReference type="PROSITE" id="PS50893">
    <property type="entry name" value="ABC_TRANSPORTER_2"/>
    <property type="match status" value="1"/>
</dbReference>
<keyword evidence="4 9" id="KW-0812">Transmembrane</keyword>
<evidence type="ECO:0000256" key="7">
    <source>
        <dbReference type="ARBA" id="ARBA00022989"/>
    </source>
</evidence>
<proteinExistence type="predicted"/>
<dbReference type="HOGENOM" id="CLU_000604_84_3_9"/>
<dbReference type="FunFam" id="1.20.1560.10:FF:000040">
    <property type="entry name" value="Multidrug ABC transporter ATP-binding protein"/>
    <property type="match status" value="1"/>
</dbReference>
<evidence type="ECO:0000256" key="4">
    <source>
        <dbReference type="ARBA" id="ARBA00022692"/>
    </source>
</evidence>
<dbReference type="PANTHER" id="PTHR43394:SF1">
    <property type="entry name" value="ATP-BINDING CASSETTE SUB-FAMILY B MEMBER 10, MITOCHONDRIAL"/>
    <property type="match status" value="1"/>
</dbReference>
<feature type="transmembrane region" description="Helical" evidence="9">
    <location>
        <begin position="260"/>
        <end position="283"/>
    </location>
</feature>
<accession>F6DSK2</accession>
<evidence type="ECO:0000256" key="2">
    <source>
        <dbReference type="ARBA" id="ARBA00022448"/>
    </source>
</evidence>
<dbReference type="SUPFAM" id="SSF52540">
    <property type="entry name" value="P-loop containing nucleoside triphosphate hydrolases"/>
    <property type="match status" value="1"/>
</dbReference>
<evidence type="ECO:0000259" key="10">
    <source>
        <dbReference type="PROSITE" id="PS50893"/>
    </source>
</evidence>
<dbReference type="GO" id="GO:0015421">
    <property type="term" value="F:ABC-type oligopeptide transporter activity"/>
    <property type="evidence" value="ECO:0007669"/>
    <property type="project" value="TreeGrafter"/>
</dbReference>
<dbReference type="CDD" id="cd18548">
    <property type="entry name" value="ABC_6TM_Tm287_like"/>
    <property type="match status" value="1"/>
</dbReference>
<keyword evidence="8 9" id="KW-0472">Membrane</keyword>
<keyword evidence="13" id="KW-1185">Reference proteome</keyword>
<dbReference type="EMBL" id="CP002780">
    <property type="protein sequence ID" value="AEG61092.1"/>
    <property type="molecule type" value="Genomic_DNA"/>
</dbReference>
<keyword evidence="6" id="KW-0067">ATP-binding</keyword>
<dbReference type="Proteomes" id="UP000009234">
    <property type="component" value="Chromosome"/>
</dbReference>
<protein>
    <submittedName>
        <fullName evidence="12">ABC transporter related protein</fullName>
    </submittedName>
</protein>
<keyword evidence="5" id="KW-0547">Nucleotide-binding</keyword>
<evidence type="ECO:0000313" key="12">
    <source>
        <dbReference type="EMBL" id="AEG61092.1"/>
    </source>
</evidence>
<keyword evidence="2" id="KW-0813">Transport</keyword>
<sequence>MDEAGVYLLEERCKLKAAQVNGDETMIKLLKFLKPFRIPVVFVLTLIFLQSLADLYLPTLLADIVDIGIVQGDTAYILKIGGFMLLVAAGGVTCSITASFLSSKVAAGFGRNLRARIFSHVENFSLQEFDQFGTASLITRTTNDITQVQQVLTVMLRMMISAPLMCVGGIIMAVSKDAKLSLIFVGALPILAGLIYAVISRGIPLFKILQIKLDRLNLVLRENLVGIRVIRSFHRIDHEQKRFNQANLDLTDTAIKVNKIMAALMPVMMLVLNFSTIAILWFGSIRIDNGDMQVGALMAFFQYAMQIMFSLIMVSIMFVMIPRASASAIRINEVLDMEPVIRDEAAVQPAQGKQGYVEFQNVTFSYPGAEKPAVSNISFSAKPGEITAIIGGTGSGKSTLISLIPRFYDVDSGSILIDGVDVRQMSQESLRAKIGFVPQKAVLFTGTIAENIRYGKETASDEEIQQAATVAQATEFISSMKEGFQSLIAQGGTNVSGGQKQRLSIARALVRRPEIYVFDDSFSALDFKTDAKLRAALKQEITASTVLMVAQRVSTVMDADRIIVLDEGKIMGIGSHRELMDTCGVYREIVSSQLSEEEIA</sequence>
<reference evidence="12 13" key="2">
    <citation type="journal article" date="2012" name="Stand. Genomic Sci.">
        <title>Complete genome sequence of the sulfate-reducing firmicute Desulfotomaculum ruminis type strain (DL(T)).</title>
        <authorList>
            <person name="Spring S."/>
            <person name="Visser M."/>
            <person name="Lu M."/>
            <person name="Copeland A."/>
            <person name="Lapidus A."/>
            <person name="Lucas S."/>
            <person name="Cheng J.F."/>
            <person name="Han C."/>
            <person name="Tapia R."/>
            <person name="Goodwin L.A."/>
            <person name="Pitluck S."/>
            <person name="Ivanova N."/>
            <person name="Land M."/>
            <person name="Hauser L."/>
            <person name="Larimer F."/>
            <person name="Rohde M."/>
            <person name="Goker M."/>
            <person name="Detter J.C."/>
            <person name="Kyrpides N.C."/>
            <person name="Woyke T."/>
            <person name="Schaap P.J."/>
            <person name="Plugge C.M."/>
            <person name="Muyzer G."/>
            <person name="Kuever J."/>
            <person name="Pereira I.A."/>
            <person name="Parshina S.N."/>
            <person name="Bernier-Latmani R."/>
            <person name="Stams A.J."/>
            <person name="Klenk H.P."/>
        </authorList>
    </citation>
    <scope>NUCLEOTIDE SEQUENCE [LARGE SCALE GENOMIC DNA]</scope>
    <source>
        <strain evidence="13">ATCC 23193 / DSM 2154 / NCIB 8452 / DL</strain>
    </source>
</reference>
<evidence type="ECO:0000256" key="6">
    <source>
        <dbReference type="ARBA" id="ARBA00022840"/>
    </source>
</evidence>
<name>F6DSK2_DESRL</name>
<gene>
    <name evidence="12" type="ordered locus">Desru_2878</name>
</gene>
<dbReference type="SMART" id="SM00382">
    <property type="entry name" value="AAA"/>
    <property type="match status" value="1"/>
</dbReference>
<dbReference type="PROSITE" id="PS00211">
    <property type="entry name" value="ABC_TRANSPORTER_1"/>
    <property type="match status" value="1"/>
</dbReference>
<feature type="domain" description="ABC transporter" evidence="10">
    <location>
        <begin position="357"/>
        <end position="592"/>
    </location>
</feature>
<dbReference type="GO" id="GO:0005524">
    <property type="term" value="F:ATP binding"/>
    <property type="evidence" value="ECO:0007669"/>
    <property type="project" value="UniProtKB-KW"/>
</dbReference>
<dbReference type="InterPro" id="IPR011527">
    <property type="entry name" value="ABC1_TM_dom"/>
</dbReference>
<dbReference type="InterPro" id="IPR017871">
    <property type="entry name" value="ABC_transporter-like_CS"/>
</dbReference>
<dbReference type="Gene3D" id="1.20.1560.10">
    <property type="entry name" value="ABC transporter type 1, transmembrane domain"/>
    <property type="match status" value="1"/>
</dbReference>
<dbReference type="PROSITE" id="PS50929">
    <property type="entry name" value="ABC_TM1F"/>
    <property type="match status" value="1"/>
</dbReference>
<organism evidence="12 13">
    <name type="scientific">Desulforamulus ruminis (strain ATCC 23193 / DSM 2154 / NCIMB 8452 / DL)</name>
    <name type="common">Desulfotomaculum ruminis</name>
    <dbReference type="NCBI Taxonomy" id="696281"/>
    <lineage>
        <taxon>Bacteria</taxon>
        <taxon>Bacillati</taxon>
        <taxon>Bacillota</taxon>
        <taxon>Clostridia</taxon>
        <taxon>Eubacteriales</taxon>
        <taxon>Peptococcaceae</taxon>
        <taxon>Desulforamulus</taxon>
    </lineage>
</organism>
<evidence type="ECO:0000256" key="1">
    <source>
        <dbReference type="ARBA" id="ARBA00004651"/>
    </source>
</evidence>
<dbReference type="Pfam" id="PF00005">
    <property type="entry name" value="ABC_tran"/>
    <property type="match status" value="1"/>
</dbReference>
<feature type="transmembrane region" description="Helical" evidence="9">
    <location>
        <begin position="303"/>
        <end position="321"/>
    </location>
</feature>